<organism evidence="1">
    <name type="scientific">Opuntia streptacantha</name>
    <name type="common">Prickly pear cactus</name>
    <name type="synonym">Opuntia cardona</name>
    <dbReference type="NCBI Taxonomy" id="393608"/>
    <lineage>
        <taxon>Eukaryota</taxon>
        <taxon>Viridiplantae</taxon>
        <taxon>Streptophyta</taxon>
        <taxon>Embryophyta</taxon>
        <taxon>Tracheophyta</taxon>
        <taxon>Spermatophyta</taxon>
        <taxon>Magnoliopsida</taxon>
        <taxon>eudicotyledons</taxon>
        <taxon>Gunneridae</taxon>
        <taxon>Pentapetalae</taxon>
        <taxon>Caryophyllales</taxon>
        <taxon>Cactineae</taxon>
        <taxon>Cactaceae</taxon>
        <taxon>Opuntioideae</taxon>
        <taxon>Opuntia</taxon>
    </lineage>
</organism>
<proteinExistence type="predicted"/>
<accession>A0A7C9EW64</accession>
<dbReference type="EMBL" id="GISG01252266">
    <property type="protein sequence ID" value="MBA4671748.1"/>
    <property type="molecule type" value="Transcribed_RNA"/>
</dbReference>
<name>A0A7C9EW64_OPUST</name>
<dbReference type="AlphaFoldDB" id="A0A7C9EW64"/>
<evidence type="ECO:0000313" key="1">
    <source>
        <dbReference type="EMBL" id="MBA4671748.1"/>
    </source>
</evidence>
<protein>
    <submittedName>
        <fullName evidence="1">Uncharacterized protein</fullName>
    </submittedName>
</protein>
<sequence>MLSIRQRLRVVSSQATFDHLSSFPTCFPAPYQVPLHALDPLCKQHFLQLLGKRGGDSSKHALDHQHATVWTSHQVLPEFHKQNQVALGKNPSVPAHACFAGHNTLHG</sequence>
<reference evidence="1" key="2">
    <citation type="submission" date="2020-07" db="EMBL/GenBank/DDBJ databases">
        <authorList>
            <person name="Vera ALvarez R."/>
            <person name="Arias-Moreno D.M."/>
            <person name="Jimenez-Jacinto V."/>
            <person name="Jimenez-Bremont J.F."/>
            <person name="Swaminathan K."/>
            <person name="Moose S.P."/>
            <person name="Guerrero-Gonzalez M.L."/>
            <person name="Marino-Ramirez L."/>
            <person name="Landsman D."/>
            <person name="Rodriguez-Kessler M."/>
            <person name="Delgado-Sanchez P."/>
        </authorList>
    </citation>
    <scope>NUCLEOTIDE SEQUENCE</scope>
    <source>
        <tissue evidence="1">Cladode</tissue>
    </source>
</reference>
<reference evidence="1" key="1">
    <citation type="journal article" date="2013" name="J. Plant Res.">
        <title>Effect of fungi and light on seed germination of three Opuntia species from semiarid lands of central Mexico.</title>
        <authorList>
            <person name="Delgado-Sanchez P."/>
            <person name="Jimenez-Bremont J.F."/>
            <person name="Guerrero-Gonzalez Mde L."/>
            <person name="Flores J."/>
        </authorList>
    </citation>
    <scope>NUCLEOTIDE SEQUENCE</scope>
    <source>
        <tissue evidence="1">Cladode</tissue>
    </source>
</reference>